<proteinExistence type="predicted"/>
<keyword evidence="2" id="KW-1185">Reference proteome</keyword>
<organism evidence="1 2">
    <name type="scientific">Zootermopsis nevadensis</name>
    <name type="common">Dampwood termite</name>
    <dbReference type="NCBI Taxonomy" id="136037"/>
    <lineage>
        <taxon>Eukaryota</taxon>
        <taxon>Metazoa</taxon>
        <taxon>Ecdysozoa</taxon>
        <taxon>Arthropoda</taxon>
        <taxon>Hexapoda</taxon>
        <taxon>Insecta</taxon>
        <taxon>Pterygota</taxon>
        <taxon>Neoptera</taxon>
        <taxon>Polyneoptera</taxon>
        <taxon>Dictyoptera</taxon>
        <taxon>Blattodea</taxon>
        <taxon>Blattoidea</taxon>
        <taxon>Termitoidae</taxon>
        <taxon>Termopsidae</taxon>
        <taxon>Zootermopsis</taxon>
    </lineage>
</organism>
<evidence type="ECO:0000313" key="1">
    <source>
        <dbReference type="EMBL" id="KDR14522.1"/>
    </source>
</evidence>
<accession>A0A067QWJ8</accession>
<dbReference type="InParanoid" id="A0A067QWJ8"/>
<protein>
    <submittedName>
        <fullName evidence="1">Uncharacterized protein</fullName>
    </submittedName>
</protein>
<reference evidence="1 2" key="1">
    <citation type="journal article" date="2014" name="Nat. Commun.">
        <title>Molecular traces of alternative social organization in a termite genome.</title>
        <authorList>
            <person name="Terrapon N."/>
            <person name="Li C."/>
            <person name="Robertson H.M."/>
            <person name="Ji L."/>
            <person name="Meng X."/>
            <person name="Booth W."/>
            <person name="Chen Z."/>
            <person name="Childers C.P."/>
            <person name="Glastad K.M."/>
            <person name="Gokhale K."/>
            <person name="Gowin J."/>
            <person name="Gronenberg W."/>
            <person name="Hermansen R.A."/>
            <person name="Hu H."/>
            <person name="Hunt B.G."/>
            <person name="Huylmans A.K."/>
            <person name="Khalil S.M."/>
            <person name="Mitchell R.D."/>
            <person name="Munoz-Torres M.C."/>
            <person name="Mustard J.A."/>
            <person name="Pan H."/>
            <person name="Reese J.T."/>
            <person name="Scharf M.E."/>
            <person name="Sun F."/>
            <person name="Vogel H."/>
            <person name="Xiao J."/>
            <person name="Yang W."/>
            <person name="Yang Z."/>
            <person name="Yang Z."/>
            <person name="Zhou J."/>
            <person name="Zhu J."/>
            <person name="Brent C.S."/>
            <person name="Elsik C.G."/>
            <person name="Goodisman M.A."/>
            <person name="Liberles D.A."/>
            <person name="Roe R.M."/>
            <person name="Vargo E.L."/>
            <person name="Vilcinskas A."/>
            <person name="Wang J."/>
            <person name="Bornberg-Bauer E."/>
            <person name="Korb J."/>
            <person name="Zhang G."/>
            <person name="Liebig J."/>
        </authorList>
    </citation>
    <scope>NUCLEOTIDE SEQUENCE [LARGE SCALE GENOMIC DNA]</scope>
    <source>
        <tissue evidence="1">Whole organism</tissue>
    </source>
</reference>
<dbReference type="Proteomes" id="UP000027135">
    <property type="component" value="Unassembled WGS sequence"/>
</dbReference>
<evidence type="ECO:0000313" key="2">
    <source>
        <dbReference type="Proteomes" id="UP000027135"/>
    </source>
</evidence>
<gene>
    <name evidence="1" type="ORF">L798_11703</name>
</gene>
<name>A0A067QWJ8_ZOONE</name>
<dbReference type="EMBL" id="KK852877">
    <property type="protein sequence ID" value="KDR14522.1"/>
    <property type="molecule type" value="Genomic_DNA"/>
</dbReference>
<sequence>MDAFGMEGQVQRVRTGIQEKMTQAVHEIQQKLNRYLLLDQQFKTV</sequence>
<dbReference type="AlphaFoldDB" id="A0A067QWJ8"/>